<feature type="domain" description="N-acetyltransferase" evidence="1">
    <location>
        <begin position="1"/>
        <end position="157"/>
    </location>
</feature>
<dbReference type="AlphaFoldDB" id="A0A1I7BD38"/>
<dbReference type="SUPFAM" id="SSF55729">
    <property type="entry name" value="Acyl-CoA N-acyltransferases (Nat)"/>
    <property type="match status" value="1"/>
</dbReference>
<evidence type="ECO:0000259" key="1">
    <source>
        <dbReference type="PROSITE" id="PS51186"/>
    </source>
</evidence>
<reference evidence="2 3" key="1">
    <citation type="submission" date="2016-10" db="EMBL/GenBank/DDBJ databases">
        <authorList>
            <person name="de Groot N.N."/>
        </authorList>
    </citation>
    <scope>NUCLEOTIDE SEQUENCE [LARGE SCALE GENOMIC DNA]</scope>
    <source>
        <strain evidence="2 3">CGMCC 1.7005</strain>
    </source>
</reference>
<gene>
    <name evidence="2" type="ORF">SAMN05216474_2691</name>
</gene>
<dbReference type="Gene3D" id="3.40.630.30">
    <property type="match status" value="1"/>
</dbReference>
<dbReference type="Proteomes" id="UP000236454">
    <property type="component" value="Unassembled WGS sequence"/>
</dbReference>
<sequence length="157" mass="17548">MIREIQVQDNVAIAQVIRRALEEYGQAKEGTVYTDPTTDDLFELFKTEGSVYFILELDGKVVGGCGIYPTKGLPTGYAELVKLYLNADLRGKGYGKALMQKSMEAAQKMGYTHLYLESIPALNEAVHLYEKVGFEKLDAPLGDSGHFSCDLWMERQL</sequence>
<keyword evidence="2" id="KW-0808">Transferase</keyword>
<protein>
    <submittedName>
        <fullName evidence="2">Putative acetyltransferase</fullName>
    </submittedName>
</protein>
<dbReference type="GO" id="GO:0016747">
    <property type="term" value="F:acyltransferase activity, transferring groups other than amino-acyl groups"/>
    <property type="evidence" value="ECO:0007669"/>
    <property type="project" value="InterPro"/>
</dbReference>
<dbReference type="PANTHER" id="PTHR43072">
    <property type="entry name" value="N-ACETYLTRANSFERASE"/>
    <property type="match status" value="1"/>
</dbReference>
<proteinExistence type="predicted"/>
<keyword evidence="3" id="KW-1185">Reference proteome</keyword>
<dbReference type="CDD" id="cd04301">
    <property type="entry name" value="NAT_SF"/>
    <property type="match status" value="1"/>
</dbReference>
<dbReference type="RefSeq" id="WP_090251480.1">
    <property type="nucleotide sequence ID" value="NZ_FPAS01000005.1"/>
</dbReference>
<dbReference type="PANTHER" id="PTHR43072:SF60">
    <property type="entry name" value="L-2,4-DIAMINOBUTYRIC ACID ACETYLTRANSFERASE"/>
    <property type="match status" value="1"/>
</dbReference>
<dbReference type="PROSITE" id="PS51186">
    <property type="entry name" value="GNAT"/>
    <property type="match status" value="1"/>
</dbReference>
<dbReference type="STRING" id="477690.SAMN05216474_2691"/>
<dbReference type="InterPro" id="IPR000182">
    <property type="entry name" value="GNAT_dom"/>
</dbReference>
<dbReference type="Pfam" id="PF00583">
    <property type="entry name" value="Acetyltransf_1"/>
    <property type="match status" value="1"/>
</dbReference>
<organism evidence="2 3">
    <name type="scientific">Lishizhenia tianjinensis</name>
    <dbReference type="NCBI Taxonomy" id="477690"/>
    <lineage>
        <taxon>Bacteria</taxon>
        <taxon>Pseudomonadati</taxon>
        <taxon>Bacteroidota</taxon>
        <taxon>Flavobacteriia</taxon>
        <taxon>Flavobacteriales</taxon>
        <taxon>Crocinitomicaceae</taxon>
        <taxon>Lishizhenia</taxon>
    </lineage>
</organism>
<evidence type="ECO:0000313" key="2">
    <source>
        <dbReference type="EMBL" id="SFT85061.1"/>
    </source>
</evidence>
<evidence type="ECO:0000313" key="3">
    <source>
        <dbReference type="Proteomes" id="UP000236454"/>
    </source>
</evidence>
<accession>A0A1I7BD38</accession>
<dbReference type="EMBL" id="FPAS01000005">
    <property type="protein sequence ID" value="SFT85061.1"/>
    <property type="molecule type" value="Genomic_DNA"/>
</dbReference>
<dbReference type="OrthoDB" id="5419426at2"/>
<dbReference type="InterPro" id="IPR016181">
    <property type="entry name" value="Acyl_CoA_acyltransferase"/>
</dbReference>
<name>A0A1I7BD38_9FLAO</name>